<proteinExistence type="predicted"/>
<keyword evidence="1" id="KW-0472">Membrane</keyword>
<feature type="transmembrane region" description="Helical" evidence="1">
    <location>
        <begin position="102"/>
        <end position="123"/>
    </location>
</feature>
<dbReference type="Proteomes" id="UP000184388">
    <property type="component" value="Unassembled WGS sequence"/>
</dbReference>
<keyword evidence="1" id="KW-1133">Transmembrane helix</keyword>
<reference evidence="3" key="1">
    <citation type="submission" date="2016-11" db="EMBL/GenBank/DDBJ databases">
        <authorList>
            <person name="Jaros S."/>
            <person name="Januszkiewicz K."/>
            <person name="Wedrychowicz H."/>
        </authorList>
    </citation>
    <scope>NUCLEOTIDE SEQUENCE [LARGE SCALE GENOMIC DNA]</scope>
    <source>
        <strain evidence="3">CGMCC 4.3555</strain>
    </source>
</reference>
<dbReference type="RefSeq" id="WP_073449545.1">
    <property type="nucleotide sequence ID" value="NZ_FRBK01000031.1"/>
</dbReference>
<evidence type="ECO:0008006" key="4">
    <source>
        <dbReference type="Google" id="ProtNLM"/>
    </source>
</evidence>
<feature type="transmembrane region" description="Helical" evidence="1">
    <location>
        <begin position="63"/>
        <end position="81"/>
    </location>
</feature>
<feature type="transmembrane region" description="Helical" evidence="1">
    <location>
        <begin position="171"/>
        <end position="190"/>
    </location>
</feature>
<dbReference type="AlphaFoldDB" id="A0A9X8N8P1"/>
<evidence type="ECO:0000313" key="3">
    <source>
        <dbReference type="Proteomes" id="UP000184388"/>
    </source>
</evidence>
<dbReference type="EMBL" id="FRBK01000031">
    <property type="protein sequence ID" value="SHN29513.1"/>
    <property type="molecule type" value="Genomic_DNA"/>
</dbReference>
<protein>
    <recommendedName>
        <fullName evidence="4">ABC-2 type transport system permease protein</fullName>
    </recommendedName>
</protein>
<accession>A0A9X8N8P1</accession>
<evidence type="ECO:0000256" key="1">
    <source>
        <dbReference type="SAM" id="Phobius"/>
    </source>
</evidence>
<feature type="transmembrane region" description="Helical" evidence="1">
    <location>
        <begin position="220"/>
        <end position="238"/>
    </location>
</feature>
<feature type="transmembrane region" description="Helical" evidence="1">
    <location>
        <begin position="143"/>
        <end position="164"/>
    </location>
</feature>
<sequence>MSANVSSSSGPALPALRYAWAGLRTLRSTWVLSGLVVLLQLGFALTDNRTGSTGTEQFTKGLSLMPLLTAVPIAALGVNAFGMEYRHRTITTTVLTLQSRAWIVAAKALVVAALGAVTAAVAAAVDYLGVLTIGQTTPDSGPALAAAGATALYVTLTGLVGLALAGLTRSAVAALSITVLWPLVLEPLLANALNLDSRMVPFAAAKQLAAATPGAHGYEALPLLALTALLLAGNALALSRRDA</sequence>
<name>A0A9X8N8P1_9ACTN</name>
<gene>
    <name evidence="2" type="ORF">SAMN05216268_1318</name>
</gene>
<evidence type="ECO:0000313" key="2">
    <source>
        <dbReference type="EMBL" id="SHN29513.1"/>
    </source>
</evidence>
<organism evidence="2 3">
    <name type="scientific">Streptomyces yunnanensis</name>
    <dbReference type="NCBI Taxonomy" id="156453"/>
    <lineage>
        <taxon>Bacteria</taxon>
        <taxon>Bacillati</taxon>
        <taxon>Actinomycetota</taxon>
        <taxon>Actinomycetes</taxon>
        <taxon>Kitasatosporales</taxon>
        <taxon>Streptomycetaceae</taxon>
        <taxon>Streptomyces</taxon>
    </lineage>
</organism>
<keyword evidence="1" id="KW-0812">Transmembrane</keyword>
<feature type="transmembrane region" description="Helical" evidence="1">
    <location>
        <begin position="25"/>
        <end position="43"/>
    </location>
</feature>
<comment type="caution">
    <text evidence="2">The sequence shown here is derived from an EMBL/GenBank/DDBJ whole genome shotgun (WGS) entry which is preliminary data.</text>
</comment>